<dbReference type="PANTHER" id="PTHR47972">
    <property type="entry name" value="KINESIN-LIKE PROTEIN KLP-3"/>
    <property type="match status" value="1"/>
</dbReference>
<feature type="region of interest" description="Disordered" evidence="9">
    <location>
        <begin position="1102"/>
        <end position="1263"/>
    </location>
</feature>
<dbReference type="PANTHER" id="PTHR47972:SF33">
    <property type="entry name" value="KINESIN-LIKE PROTEIN KIN-14O"/>
    <property type="match status" value="1"/>
</dbReference>
<dbReference type="GO" id="GO:0003777">
    <property type="term" value="F:microtubule motor activity"/>
    <property type="evidence" value="ECO:0007669"/>
    <property type="project" value="InterPro"/>
</dbReference>
<proteinExistence type="inferred from homology"/>
<feature type="coiled-coil region" evidence="8">
    <location>
        <begin position="342"/>
        <end position="460"/>
    </location>
</feature>
<dbReference type="SUPFAM" id="SSF52540">
    <property type="entry name" value="P-loop containing nucleoside triphosphate hydrolases"/>
    <property type="match status" value="1"/>
</dbReference>
<dbReference type="FunFam" id="3.40.850.10:FF:000044">
    <property type="entry name" value="p-loop containing nucleoside triphosphate hydrolases superfamily protein"/>
    <property type="match status" value="1"/>
</dbReference>
<keyword evidence="3 7" id="KW-0547">Nucleotide-binding</keyword>
<feature type="compositionally biased region" description="Acidic residues" evidence="9">
    <location>
        <begin position="1147"/>
        <end position="1157"/>
    </location>
</feature>
<sequence length="1263" mass="142854">MERIQSILDSIFKSFCKLEKLTLFEKKSSRAKGLTFHPERPRNHATFHRGVIQLWYYQWVRSFVHSTTYLPLEDPTSPDLTRTDPVYSKRSEEKEGYSRFFLHSRYSNSNNKNRVTKLFDVTNQINPTFPSPSLCFLADSSMPFFSCCTKASLCYSPGSSRGDSTPRSPFSPSSPYERRKAYAADSKFQRPQATSSSPLDPSSPASMLHGGHKFHEAFQMKQGRFDLQAAKISEMMKSNNLDNAPTQSLLSIASGILDDSIERNSGEVPQQMHTLGKPSDLISNDQRVACLLRKVVLEIERRISTQSEHLRTQNSVFKAREEKYQSRIKVLETLASGTSEENEIATKQLRRIKTEKSKLEEKKKTKEEDMVKLEKENGQYNHEISTLRRELETAKKAYEQQRLQMESHTKLEEEKKNREDDMVRLEKANGEYNHEISTLRRELETTKKAYEQQCLRMESQTQVATTGIVDRVKELEQMTKDASVSKIALEERIKELEKIGKEANAAKTALEEKVKELQQFKLEIVTVNTSLEAKNQDLEKMGKEAYAAKTTLEETVKELQQFKKETVAVNTSLEAKNRELEKMGKEAIAAKTILEEKVKELQQFRIETITVNTSLEAKNREFEHNLAQWKSKAKEMEENSDLKNRNWSQKELSYRRFINFQFQSLQELRLYSKSIKQEILKVQDSYKGEFSQLGKKLLELGEAAENYHAVLAENQKLFNELQELKGNIRVYCRVRPFLPGQGASNTVVEHIGEHGELVVLNPTKPGKDGLRKFRFNKVYSPASTQAEVFSDIKPLVRSVLDGYNVCIFAYGQTGSGKTYTMTGPDGASEEEWGVNYRALNDLFKISQSRKSNIAYEVGVQMVEIYNEQVRDLLSGILSTTQQNGLAVPDASMYPVTSTSDVLELMNIGLDNRVVSSTALNERSSRSHSIVTVHVRGKDLKTGSALYGNLHLVDLAGSERVDRSEVTGDRLKEAQHINKSLSALGDVIFSLASKNSHVPYRNSKLTQLLQSSLGGRAKTLMFVQLNPDVISYSESMSTLKFAERVSGVELGAAKSSKDGRDVRDLMEQLGSLKDTIARKDDEIERLHLLKDINYPQRLQRKSLGHSDEFNSEESQLSIEEDSRSQQDHLRQSRHSIIDGEALASSIDSEYEERFDDGTEGSIDVSRAAEGRKQLKMSDKTSKPVTPRASTKTTRPLDKLKVATRAVKATSGLMSPSKPTSTLMSPSKPTAGLMSPSKPTSSLMSPSIKKTRSTSNLVKSPKRWS</sequence>
<dbReference type="Gene3D" id="1.20.5.170">
    <property type="match status" value="1"/>
</dbReference>
<evidence type="ECO:0000256" key="5">
    <source>
        <dbReference type="ARBA" id="ARBA00023054"/>
    </source>
</evidence>
<evidence type="ECO:0000256" key="3">
    <source>
        <dbReference type="ARBA" id="ARBA00022741"/>
    </source>
</evidence>
<evidence type="ECO:0000256" key="1">
    <source>
        <dbReference type="ARBA" id="ARBA00010899"/>
    </source>
</evidence>
<feature type="compositionally biased region" description="Low complexity" evidence="9">
    <location>
        <begin position="165"/>
        <end position="175"/>
    </location>
</feature>
<name>A0A816KYS3_BRANA</name>
<dbReference type="InterPro" id="IPR027417">
    <property type="entry name" value="P-loop_NTPase"/>
</dbReference>
<dbReference type="AlphaFoldDB" id="A0A816KYS3"/>
<keyword evidence="2" id="KW-0493">Microtubule</keyword>
<dbReference type="Proteomes" id="UP001295469">
    <property type="component" value="Chromosome C05"/>
</dbReference>
<dbReference type="EMBL" id="HG994369">
    <property type="protein sequence ID" value="CAF1926593.1"/>
    <property type="molecule type" value="Genomic_DNA"/>
</dbReference>
<dbReference type="Pfam" id="PF00225">
    <property type="entry name" value="Kinesin"/>
    <property type="match status" value="1"/>
</dbReference>
<keyword evidence="5 8" id="KW-0175">Coiled coil</keyword>
<feature type="compositionally biased region" description="Polar residues" evidence="9">
    <location>
        <begin position="1210"/>
        <end position="1226"/>
    </location>
</feature>
<protein>
    <submittedName>
        <fullName evidence="11">(rape) hypothetical protein</fullName>
    </submittedName>
</protein>
<evidence type="ECO:0000256" key="8">
    <source>
        <dbReference type="SAM" id="Coils"/>
    </source>
</evidence>
<feature type="binding site" evidence="7">
    <location>
        <begin position="811"/>
        <end position="818"/>
    </location>
    <ligand>
        <name>ATP</name>
        <dbReference type="ChEBI" id="CHEBI:30616"/>
    </ligand>
</feature>
<feature type="compositionally biased region" description="Basic and acidic residues" evidence="9">
    <location>
        <begin position="1165"/>
        <end position="1180"/>
    </location>
</feature>
<feature type="compositionally biased region" description="Basic and acidic residues" evidence="9">
    <location>
        <begin position="1119"/>
        <end position="1129"/>
    </location>
</feature>
<keyword evidence="4 7" id="KW-0067">ATP-binding</keyword>
<dbReference type="PRINTS" id="PR00380">
    <property type="entry name" value="KINESINHEAVY"/>
</dbReference>
<dbReference type="Gene3D" id="3.40.850.10">
    <property type="entry name" value="Kinesin motor domain"/>
    <property type="match status" value="1"/>
</dbReference>
<evidence type="ECO:0000259" key="10">
    <source>
        <dbReference type="PROSITE" id="PS50067"/>
    </source>
</evidence>
<gene>
    <name evidence="11" type="ORF">DARMORV10_C05P16680.1</name>
</gene>
<feature type="domain" description="Kinesin motor" evidence="10">
    <location>
        <begin position="727"/>
        <end position="1047"/>
    </location>
</feature>
<dbReference type="InterPro" id="IPR001752">
    <property type="entry name" value="Kinesin_motor_dom"/>
</dbReference>
<dbReference type="InterPro" id="IPR036961">
    <property type="entry name" value="Kinesin_motor_dom_sf"/>
</dbReference>
<evidence type="ECO:0000256" key="7">
    <source>
        <dbReference type="PROSITE-ProRule" id="PRU00283"/>
    </source>
</evidence>
<keyword evidence="6 7" id="KW-0505">Motor protein</keyword>
<feature type="region of interest" description="Disordered" evidence="9">
    <location>
        <begin position="156"/>
        <end position="210"/>
    </location>
</feature>
<feature type="compositionally biased region" description="Low complexity" evidence="9">
    <location>
        <begin position="195"/>
        <end position="206"/>
    </location>
</feature>
<feature type="coiled-coil region" evidence="8">
    <location>
        <begin position="612"/>
        <end position="646"/>
    </location>
</feature>
<dbReference type="GO" id="GO:0007018">
    <property type="term" value="P:microtubule-based movement"/>
    <property type="evidence" value="ECO:0007669"/>
    <property type="project" value="InterPro"/>
</dbReference>
<evidence type="ECO:0000256" key="9">
    <source>
        <dbReference type="SAM" id="MobiDB-lite"/>
    </source>
</evidence>
<dbReference type="GO" id="GO:0005874">
    <property type="term" value="C:microtubule"/>
    <property type="evidence" value="ECO:0007669"/>
    <property type="project" value="UniProtKB-KW"/>
</dbReference>
<organism evidence="11">
    <name type="scientific">Brassica napus</name>
    <name type="common">Rape</name>
    <dbReference type="NCBI Taxonomy" id="3708"/>
    <lineage>
        <taxon>Eukaryota</taxon>
        <taxon>Viridiplantae</taxon>
        <taxon>Streptophyta</taxon>
        <taxon>Embryophyta</taxon>
        <taxon>Tracheophyta</taxon>
        <taxon>Spermatophyta</taxon>
        <taxon>Magnoliopsida</taxon>
        <taxon>eudicotyledons</taxon>
        <taxon>Gunneridae</taxon>
        <taxon>Pentapetalae</taxon>
        <taxon>rosids</taxon>
        <taxon>malvids</taxon>
        <taxon>Brassicales</taxon>
        <taxon>Brassicaceae</taxon>
        <taxon>Brassiceae</taxon>
        <taxon>Brassica</taxon>
    </lineage>
</organism>
<evidence type="ECO:0000256" key="6">
    <source>
        <dbReference type="ARBA" id="ARBA00023175"/>
    </source>
</evidence>
<dbReference type="GO" id="GO:0008017">
    <property type="term" value="F:microtubule binding"/>
    <property type="evidence" value="ECO:0007669"/>
    <property type="project" value="InterPro"/>
</dbReference>
<evidence type="ECO:0000256" key="4">
    <source>
        <dbReference type="ARBA" id="ARBA00022840"/>
    </source>
</evidence>
<dbReference type="GO" id="GO:0005524">
    <property type="term" value="F:ATP binding"/>
    <property type="evidence" value="ECO:0007669"/>
    <property type="project" value="UniProtKB-UniRule"/>
</dbReference>
<evidence type="ECO:0000256" key="2">
    <source>
        <dbReference type="ARBA" id="ARBA00022701"/>
    </source>
</evidence>
<accession>A0A816KYS3</accession>
<comment type="similarity">
    <text evidence="1">Belongs to the TRAFAC class myosin-kinesin ATPase superfamily. Kinesin family. KIN-14 subfamily.</text>
</comment>
<dbReference type="SMART" id="SM00129">
    <property type="entry name" value="KISc"/>
    <property type="match status" value="1"/>
</dbReference>
<dbReference type="PROSITE" id="PS50067">
    <property type="entry name" value="KINESIN_MOTOR_2"/>
    <property type="match status" value="1"/>
</dbReference>
<dbReference type="InterPro" id="IPR027640">
    <property type="entry name" value="Kinesin-like_fam"/>
</dbReference>
<reference evidence="11" key="1">
    <citation type="submission" date="2021-01" db="EMBL/GenBank/DDBJ databases">
        <authorList>
            <consortium name="Genoscope - CEA"/>
            <person name="William W."/>
        </authorList>
    </citation>
    <scope>NUCLEOTIDE SEQUENCE</scope>
</reference>
<feature type="coiled-coil region" evidence="8">
    <location>
        <begin position="486"/>
        <end position="523"/>
    </location>
</feature>
<evidence type="ECO:0000313" key="11">
    <source>
        <dbReference type="EMBL" id="CAF1926593.1"/>
    </source>
</evidence>